<feature type="chain" id="PRO_5045402152" evidence="3">
    <location>
        <begin position="25"/>
        <end position="279"/>
    </location>
</feature>
<dbReference type="PANTHER" id="PTHR35936:SF6">
    <property type="entry name" value="AMINO ACID ABC TRANSPORTER SUBSTRATE-BINDING PAAT FAMILY PROTEIN"/>
    <property type="match status" value="1"/>
</dbReference>
<keyword evidence="2 3" id="KW-0732">Signal</keyword>
<keyword evidence="6" id="KW-1185">Reference proteome</keyword>
<dbReference type="SUPFAM" id="SSF53850">
    <property type="entry name" value="Periplasmic binding protein-like II"/>
    <property type="match status" value="1"/>
</dbReference>
<reference evidence="5 6" key="1">
    <citation type="submission" date="2021-02" db="EMBL/GenBank/DDBJ databases">
        <authorList>
            <person name="Lee D.-H."/>
        </authorList>
    </citation>
    <scope>NUCLEOTIDE SEQUENCE [LARGE SCALE GENOMIC DNA]</scope>
    <source>
        <strain evidence="5 6">UL073</strain>
    </source>
</reference>
<comment type="similarity">
    <text evidence="1">Belongs to the bacterial solute-binding protein 3 family.</text>
</comment>
<evidence type="ECO:0000259" key="4">
    <source>
        <dbReference type="SMART" id="SM00062"/>
    </source>
</evidence>
<dbReference type="EMBL" id="JAFEUP010000002">
    <property type="protein sequence ID" value="MBM7060750.1"/>
    <property type="molecule type" value="Genomic_DNA"/>
</dbReference>
<gene>
    <name evidence="5" type="ORF">JQX08_08510</name>
</gene>
<dbReference type="Proteomes" id="UP000717995">
    <property type="component" value="Unassembled WGS sequence"/>
</dbReference>
<evidence type="ECO:0000313" key="6">
    <source>
        <dbReference type="Proteomes" id="UP000717995"/>
    </source>
</evidence>
<dbReference type="SMART" id="SM00062">
    <property type="entry name" value="PBPb"/>
    <property type="match status" value="1"/>
</dbReference>
<feature type="signal peptide" evidence="3">
    <location>
        <begin position="1"/>
        <end position="24"/>
    </location>
</feature>
<protein>
    <submittedName>
        <fullName evidence="5">Transporter substrate-binding domain-containing protein</fullName>
    </submittedName>
</protein>
<dbReference type="Gene3D" id="3.40.190.10">
    <property type="entry name" value="Periplasmic binding protein-like II"/>
    <property type="match status" value="2"/>
</dbReference>
<accession>A0ABS2IDD1</accession>
<sequence length="279" mass="31791">MESPVKPYLPYCLLASLLPGIAHAETYVVGVEQADFEPYFSVDAQGRYSGFARELLDRFARDAGIELRYQPVEPSHLLGELLDGRIDLKYPDSPYWAKELKAGKPVVYSTSTADFIDGVLVAPLQRGKGIQHLKRLAVVGGWTPEQYREAIDSQHLTRVDSRDLRDMIRTTLKKQADGGYYNVEVAIHALNYSNSSSNALVFDSSLPYSRGTYHLSTLKHPQLIERFDRFLKEHPEELAALKSRYRVEENINSEFVGMEQWKVDFIKRQRAKEQPNAQP</sequence>
<evidence type="ECO:0000256" key="1">
    <source>
        <dbReference type="ARBA" id="ARBA00010333"/>
    </source>
</evidence>
<evidence type="ECO:0000313" key="5">
    <source>
        <dbReference type="EMBL" id="MBM7060750.1"/>
    </source>
</evidence>
<feature type="domain" description="Solute-binding protein family 3/N-terminal" evidence="4">
    <location>
        <begin position="26"/>
        <end position="249"/>
    </location>
</feature>
<dbReference type="InterPro" id="IPR001638">
    <property type="entry name" value="Solute-binding_3/MltF_N"/>
</dbReference>
<evidence type="ECO:0000256" key="2">
    <source>
        <dbReference type="ARBA" id="ARBA00022729"/>
    </source>
</evidence>
<dbReference type="Pfam" id="PF00497">
    <property type="entry name" value="SBP_bac_3"/>
    <property type="match status" value="1"/>
</dbReference>
<comment type="caution">
    <text evidence="5">The sequence shown here is derived from an EMBL/GenBank/DDBJ whole genome shotgun (WGS) entry which is preliminary data.</text>
</comment>
<dbReference type="PANTHER" id="PTHR35936">
    <property type="entry name" value="MEMBRANE-BOUND LYTIC MUREIN TRANSGLYCOSYLASE F"/>
    <property type="match status" value="1"/>
</dbReference>
<evidence type="ECO:0000256" key="3">
    <source>
        <dbReference type="SAM" id="SignalP"/>
    </source>
</evidence>
<proteinExistence type="inferred from homology"/>
<name>A0ABS2IDD1_9GAMM</name>
<organism evidence="5 6">
    <name type="scientific">Zestomonas insulae</name>
    <dbReference type="NCBI Taxonomy" id="2809017"/>
    <lineage>
        <taxon>Bacteria</taxon>
        <taxon>Pseudomonadati</taxon>
        <taxon>Pseudomonadota</taxon>
        <taxon>Gammaproteobacteria</taxon>
        <taxon>Pseudomonadales</taxon>
        <taxon>Pseudomonadaceae</taxon>
        <taxon>Zestomonas</taxon>
    </lineage>
</organism>